<sequence>MNILKESNTKKIDKNRRKYEFLSQLREEEDEHEEFIDEVSAIRQATREKVGQCVMLPTPYEVSDVYLESEYQRVRNWIYALKIGKKPSVAKVLDEAKKVTCFIYNHIWTVDLMKKYTQGKQILRPALTRFATHFIQLEEITRQKSGLGEMFNSKSGNGPDGGGLSPIDENDGYSGDRGEIRSSS</sequence>
<protein>
    <submittedName>
        <fullName evidence="2">Uncharacterized protein</fullName>
    </submittedName>
</protein>
<dbReference type="Proteomes" id="UP001358586">
    <property type="component" value="Chromosome 13"/>
</dbReference>
<gene>
    <name evidence="2" type="ORF">PVK06_046959</name>
</gene>
<comment type="caution">
    <text evidence="2">The sequence shown here is derived from an EMBL/GenBank/DDBJ whole genome shotgun (WGS) entry which is preliminary data.</text>
</comment>
<reference evidence="2 3" key="1">
    <citation type="submission" date="2023-03" db="EMBL/GenBank/DDBJ databases">
        <title>WGS of Gossypium arboreum.</title>
        <authorList>
            <person name="Yu D."/>
        </authorList>
    </citation>
    <scope>NUCLEOTIDE SEQUENCE [LARGE SCALE GENOMIC DNA]</scope>
    <source>
        <tissue evidence="2">Leaf</tissue>
    </source>
</reference>
<feature type="region of interest" description="Disordered" evidence="1">
    <location>
        <begin position="148"/>
        <end position="184"/>
    </location>
</feature>
<feature type="compositionally biased region" description="Basic and acidic residues" evidence="1">
    <location>
        <begin position="174"/>
        <end position="184"/>
    </location>
</feature>
<accession>A0ABR0MC25</accession>
<keyword evidence="3" id="KW-1185">Reference proteome</keyword>
<proteinExistence type="predicted"/>
<organism evidence="2 3">
    <name type="scientific">Gossypium arboreum</name>
    <name type="common">Tree cotton</name>
    <name type="synonym">Gossypium nanking</name>
    <dbReference type="NCBI Taxonomy" id="29729"/>
    <lineage>
        <taxon>Eukaryota</taxon>
        <taxon>Viridiplantae</taxon>
        <taxon>Streptophyta</taxon>
        <taxon>Embryophyta</taxon>
        <taxon>Tracheophyta</taxon>
        <taxon>Spermatophyta</taxon>
        <taxon>Magnoliopsida</taxon>
        <taxon>eudicotyledons</taxon>
        <taxon>Gunneridae</taxon>
        <taxon>Pentapetalae</taxon>
        <taxon>rosids</taxon>
        <taxon>malvids</taxon>
        <taxon>Malvales</taxon>
        <taxon>Malvaceae</taxon>
        <taxon>Malvoideae</taxon>
        <taxon>Gossypium</taxon>
    </lineage>
</organism>
<evidence type="ECO:0000313" key="3">
    <source>
        <dbReference type="Proteomes" id="UP001358586"/>
    </source>
</evidence>
<evidence type="ECO:0000256" key="1">
    <source>
        <dbReference type="SAM" id="MobiDB-lite"/>
    </source>
</evidence>
<name>A0ABR0MC25_GOSAR</name>
<dbReference type="EMBL" id="JARKNE010000013">
    <property type="protein sequence ID" value="KAK5770804.1"/>
    <property type="molecule type" value="Genomic_DNA"/>
</dbReference>
<evidence type="ECO:0000313" key="2">
    <source>
        <dbReference type="EMBL" id="KAK5770804.1"/>
    </source>
</evidence>